<keyword evidence="2" id="KW-0295">Fungicide</keyword>
<dbReference type="PROSITE" id="PS60011">
    <property type="entry name" value="PLANT_C6_AMP"/>
    <property type="match status" value="1"/>
</dbReference>
<dbReference type="GO" id="GO:0008061">
    <property type="term" value="F:chitin binding"/>
    <property type="evidence" value="ECO:0007669"/>
    <property type="project" value="UniProtKB-KW"/>
</dbReference>
<dbReference type="SMART" id="SM00270">
    <property type="entry name" value="ChtBD1"/>
    <property type="match status" value="1"/>
</dbReference>
<dbReference type="PRINTS" id="PR00451">
    <property type="entry name" value="CHITINBINDNG"/>
</dbReference>
<evidence type="ECO:0000256" key="6">
    <source>
        <dbReference type="ARBA" id="ARBA00023022"/>
    </source>
</evidence>
<evidence type="ECO:0000256" key="8">
    <source>
        <dbReference type="SAM" id="SignalP"/>
    </source>
</evidence>
<organism evidence="10">
    <name type="scientific">Amaranthus caudatus</name>
    <name type="common">Love-lies-bleeding</name>
    <name type="synonym">Inca-wheat</name>
    <dbReference type="NCBI Taxonomy" id="3567"/>
    <lineage>
        <taxon>Eukaryota</taxon>
        <taxon>Viridiplantae</taxon>
        <taxon>Streptophyta</taxon>
        <taxon>Embryophyta</taxon>
        <taxon>Tracheophyta</taxon>
        <taxon>Spermatophyta</taxon>
        <taxon>Magnoliopsida</taxon>
        <taxon>eudicotyledons</taxon>
        <taxon>Gunneridae</taxon>
        <taxon>Pentapetalae</taxon>
        <taxon>Caryophyllales</taxon>
        <taxon>Amaranthaceae</taxon>
        <taxon>Amaranthus</taxon>
    </lineage>
</organism>
<dbReference type="GO" id="GO:0031640">
    <property type="term" value="P:killing of cells of another organism"/>
    <property type="evidence" value="ECO:0007669"/>
    <property type="project" value="UniProtKB-KW"/>
</dbReference>
<evidence type="ECO:0000256" key="4">
    <source>
        <dbReference type="ARBA" id="ARBA00022729"/>
    </source>
</evidence>
<evidence type="ECO:0000256" key="2">
    <source>
        <dbReference type="ARBA" id="ARBA00022577"/>
    </source>
</evidence>
<dbReference type="CDD" id="cd00035">
    <property type="entry name" value="ChtBD1"/>
    <property type="match status" value="1"/>
</dbReference>
<dbReference type="EMBL" id="EF066732">
    <property type="protein sequence ID" value="ABK58702.1"/>
    <property type="molecule type" value="mRNA"/>
</dbReference>
<keyword evidence="1" id="KW-0929">Antimicrobial</keyword>
<sequence length="86" mass="8895">MVNMKSVALIVIVMMAFMMVDPSMGVGECVRGRCPSGMCCSQFGYCGKGPKYCGRASTTVDHQADVAATKTAKNPTDAKLAGAGSP</sequence>
<dbReference type="PROSITE" id="PS00026">
    <property type="entry name" value="CHIT_BIND_I_1"/>
    <property type="match status" value="1"/>
</dbReference>
<evidence type="ECO:0000256" key="1">
    <source>
        <dbReference type="ARBA" id="ARBA00022529"/>
    </source>
</evidence>
<accession>A0SZY0</accession>
<keyword evidence="5" id="KW-0611">Plant defense</keyword>
<feature type="domain" description="Chitin-binding type-1" evidence="9">
    <location>
        <begin position="28"/>
        <end position="62"/>
    </location>
</feature>
<evidence type="ECO:0000256" key="3">
    <source>
        <dbReference type="ARBA" id="ARBA00022669"/>
    </source>
</evidence>
<evidence type="ECO:0000256" key="5">
    <source>
        <dbReference type="ARBA" id="ARBA00022821"/>
    </source>
</evidence>
<dbReference type="GO" id="GO:0042742">
    <property type="term" value="P:defense response to bacterium"/>
    <property type="evidence" value="ECO:0007669"/>
    <property type="project" value="UniProtKB-KW"/>
</dbReference>
<dbReference type="InterPro" id="IPR036861">
    <property type="entry name" value="Endochitinase-like_sf"/>
</dbReference>
<dbReference type="Gene3D" id="3.30.60.10">
    <property type="entry name" value="Endochitinase-like"/>
    <property type="match status" value="1"/>
</dbReference>
<dbReference type="InterPro" id="IPR001002">
    <property type="entry name" value="Chitin-bd_1"/>
</dbReference>
<keyword evidence="4 8" id="KW-0732">Signal</keyword>
<dbReference type="InterPro" id="IPR018371">
    <property type="entry name" value="Chitin-binding_1_CS"/>
</dbReference>
<keyword evidence="7" id="KW-1015">Disulfide bond</keyword>
<evidence type="ECO:0000256" key="7">
    <source>
        <dbReference type="ARBA" id="ARBA00023157"/>
    </source>
</evidence>
<keyword evidence="6" id="KW-0044">Antibiotic</keyword>
<evidence type="ECO:0000259" key="9">
    <source>
        <dbReference type="SMART" id="SM00270"/>
    </source>
</evidence>
<dbReference type="Pfam" id="PF00187">
    <property type="entry name" value="Chitin_bind_1"/>
    <property type="match status" value="1"/>
</dbReference>
<feature type="chain" id="PRO_5002630437" evidence="8">
    <location>
        <begin position="26"/>
        <end position="86"/>
    </location>
</feature>
<dbReference type="SUPFAM" id="SSF57016">
    <property type="entry name" value="Plant lectins/antimicrobial peptides"/>
    <property type="match status" value="1"/>
</dbReference>
<proteinExistence type="evidence at transcript level"/>
<name>A0SZY0_AMACA</name>
<dbReference type="GO" id="GO:0050832">
    <property type="term" value="P:defense response to fungus"/>
    <property type="evidence" value="ECO:0007669"/>
    <property type="project" value="UniProtKB-KW"/>
</dbReference>
<keyword evidence="3" id="KW-0147">Chitin-binding</keyword>
<evidence type="ECO:0000313" key="10">
    <source>
        <dbReference type="EMBL" id="ABK58702.1"/>
    </source>
</evidence>
<reference evidence="10" key="1">
    <citation type="journal article" date="2008" name="Biologia">
        <title>Detection of the antimicrobial peptide gene in different Amaranthus species.</title>
        <authorList>
            <person name="Pribylova R."/>
            <person name="Kralik P."/>
            <person name="Pisarikova B."/>
            <person name="Pavlik I."/>
        </authorList>
    </citation>
    <scope>NUCLEOTIDE SEQUENCE</scope>
</reference>
<feature type="signal peptide" evidence="8">
    <location>
        <begin position="1"/>
        <end position="25"/>
    </location>
</feature>
<protein>
    <submittedName>
        <fullName evidence="10">Anti-microbial protein 2</fullName>
    </submittedName>
</protein>
<dbReference type="InterPro" id="IPR013006">
    <property type="entry name" value="Antimicrobial_C6_CS"/>
</dbReference>
<dbReference type="FunFam" id="3.30.60.10:FF:000006">
    <property type="entry name" value="Agglutinin isolectin 1"/>
    <property type="match status" value="1"/>
</dbReference>
<dbReference type="AlphaFoldDB" id="A0SZY0"/>